<reference evidence="1 2" key="1">
    <citation type="journal article" date="2018" name="Sci. Rep.">
        <title>Genomic signatures of local adaptation to the degree of environmental predictability in rotifers.</title>
        <authorList>
            <person name="Franch-Gras L."/>
            <person name="Hahn C."/>
            <person name="Garcia-Roger E.M."/>
            <person name="Carmona M.J."/>
            <person name="Serra M."/>
            <person name="Gomez A."/>
        </authorList>
    </citation>
    <scope>NUCLEOTIDE SEQUENCE [LARGE SCALE GENOMIC DNA]</scope>
    <source>
        <strain evidence="1">HYR1</strain>
    </source>
</reference>
<dbReference type="Proteomes" id="UP000276133">
    <property type="component" value="Unassembled WGS sequence"/>
</dbReference>
<organism evidence="1 2">
    <name type="scientific">Brachionus plicatilis</name>
    <name type="common">Marine rotifer</name>
    <name type="synonym">Brachionus muelleri</name>
    <dbReference type="NCBI Taxonomy" id="10195"/>
    <lineage>
        <taxon>Eukaryota</taxon>
        <taxon>Metazoa</taxon>
        <taxon>Spiralia</taxon>
        <taxon>Gnathifera</taxon>
        <taxon>Rotifera</taxon>
        <taxon>Eurotatoria</taxon>
        <taxon>Monogononta</taxon>
        <taxon>Pseudotrocha</taxon>
        <taxon>Ploima</taxon>
        <taxon>Brachionidae</taxon>
        <taxon>Brachionus</taxon>
    </lineage>
</organism>
<proteinExistence type="predicted"/>
<dbReference type="AlphaFoldDB" id="A0A3M7QPQ7"/>
<dbReference type="EMBL" id="REGN01005423">
    <property type="protein sequence ID" value="RNA13427.1"/>
    <property type="molecule type" value="Genomic_DNA"/>
</dbReference>
<evidence type="ECO:0000313" key="2">
    <source>
        <dbReference type="Proteomes" id="UP000276133"/>
    </source>
</evidence>
<gene>
    <name evidence="1" type="ORF">BpHYR1_035955</name>
</gene>
<name>A0A3M7QPQ7_BRAPC</name>
<evidence type="ECO:0000313" key="1">
    <source>
        <dbReference type="EMBL" id="RNA13427.1"/>
    </source>
</evidence>
<protein>
    <submittedName>
        <fullName evidence="1">Uncharacterized protein</fullName>
    </submittedName>
</protein>
<accession>A0A3M7QPQ7</accession>
<keyword evidence="2" id="KW-1185">Reference proteome</keyword>
<sequence length="102" mass="12418">MCNYDFLILTYKFAVKCYLNLRSKLHIIRQNLFYLSENLWEKIFTLFCFLRFINTSFQLTTCILFILLNSIENNVKLEKNENEVQKNRIDKIRLIKSLPWTN</sequence>
<comment type="caution">
    <text evidence="1">The sequence shown here is derived from an EMBL/GenBank/DDBJ whole genome shotgun (WGS) entry which is preliminary data.</text>
</comment>